<feature type="compositionally biased region" description="Pro residues" evidence="1">
    <location>
        <begin position="9"/>
        <end position="27"/>
    </location>
</feature>
<organism evidence="3 4">
    <name type="scientific">Amycolatopsis pigmentata</name>
    <dbReference type="NCBI Taxonomy" id="450801"/>
    <lineage>
        <taxon>Bacteria</taxon>
        <taxon>Bacillati</taxon>
        <taxon>Actinomycetota</taxon>
        <taxon>Actinomycetes</taxon>
        <taxon>Pseudonocardiales</taxon>
        <taxon>Pseudonocardiaceae</taxon>
        <taxon>Amycolatopsis</taxon>
    </lineage>
</organism>
<dbReference type="RefSeq" id="WP_378265657.1">
    <property type="nucleotide sequence ID" value="NZ_JBHUKR010000007.1"/>
</dbReference>
<dbReference type="Proteomes" id="UP001597417">
    <property type="component" value="Unassembled WGS sequence"/>
</dbReference>
<feature type="transmembrane region" description="Helical" evidence="2">
    <location>
        <begin position="256"/>
        <end position="281"/>
    </location>
</feature>
<comment type="caution">
    <text evidence="3">The sequence shown here is derived from an EMBL/GenBank/DDBJ whole genome shotgun (WGS) entry which is preliminary data.</text>
</comment>
<keyword evidence="2" id="KW-0472">Membrane</keyword>
<evidence type="ECO:0008006" key="5">
    <source>
        <dbReference type="Google" id="ProtNLM"/>
    </source>
</evidence>
<keyword evidence="4" id="KW-1185">Reference proteome</keyword>
<feature type="transmembrane region" description="Helical" evidence="2">
    <location>
        <begin position="227"/>
        <end position="249"/>
    </location>
</feature>
<evidence type="ECO:0000256" key="2">
    <source>
        <dbReference type="SAM" id="Phobius"/>
    </source>
</evidence>
<protein>
    <recommendedName>
        <fullName evidence="5">Secreted protein</fullName>
    </recommendedName>
</protein>
<dbReference type="EMBL" id="JBHUKR010000007">
    <property type="protein sequence ID" value="MFD2417695.1"/>
    <property type="molecule type" value="Genomic_DNA"/>
</dbReference>
<evidence type="ECO:0000313" key="3">
    <source>
        <dbReference type="EMBL" id="MFD2417695.1"/>
    </source>
</evidence>
<evidence type="ECO:0000256" key="1">
    <source>
        <dbReference type="SAM" id="MobiDB-lite"/>
    </source>
</evidence>
<name>A0ABW5FSU5_9PSEU</name>
<feature type="region of interest" description="Disordered" evidence="1">
    <location>
        <begin position="1"/>
        <end position="31"/>
    </location>
</feature>
<keyword evidence="2" id="KW-1133">Transmembrane helix</keyword>
<gene>
    <name evidence="3" type="ORF">ACFSXZ_15320</name>
</gene>
<reference evidence="4" key="1">
    <citation type="journal article" date="2019" name="Int. J. Syst. Evol. Microbiol.">
        <title>The Global Catalogue of Microorganisms (GCM) 10K type strain sequencing project: providing services to taxonomists for standard genome sequencing and annotation.</title>
        <authorList>
            <consortium name="The Broad Institute Genomics Platform"/>
            <consortium name="The Broad Institute Genome Sequencing Center for Infectious Disease"/>
            <person name="Wu L."/>
            <person name="Ma J."/>
        </authorList>
    </citation>
    <scope>NUCLEOTIDE SEQUENCE [LARGE SCALE GENOMIC DNA]</scope>
    <source>
        <strain evidence="4">CGMCC 4.7645</strain>
    </source>
</reference>
<feature type="transmembrane region" description="Helical" evidence="2">
    <location>
        <begin position="431"/>
        <end position="454"/>
    </location>
</feature>
<sequence length="462" mass="47990">MTSTVMRPTTPPSGPVPESPVPAPPPETTRSGLAGLLELPATVVRGVIRSARTTPGLLTVLAVGLVVATLLTGLVGTVMVQQRSSTTEDLISHREPLTAAAQEVYRSLSDADATAAIAFLITGNPPPELRIRYDQDIARAGSALAKAASDATGDAETKVTAISQQLPVYTGLVETARANNRLGYPVGASYLQEASNLMRATILPVAADLYKIDTAQLEAQQADAGGVPWLTVVLLCLSLAALVATQVYLTRRTNRLLNIGLVVATGAMALVLLWGSIALVVQGTLVGSGQDDGSHPVDVLVRARAAAVQARADETMTLVARGAGAEYETNFQQVAPVFTGLLGEAKGLVGGDAGAQVDTAITNADKWLATHKDLREKDDGGAYVDAVKEAVDQTLPSNAATFFANLDTALGKAIDDGRQAFVDKTNAAGQMLIFLAPGVAVLAVVAAGGVTIGIRDRLREYR</sequence>
<accession>A0ABW5FSU5</accession>
<evidence type="ECO:0000313" key="4">
    <source>
        <dbReference type="Proteomes" id="UP001597417"/>
    </source>
</evidence>
<proteinExistence type="predicted"/>
<keyword evidence="2" id="KW-0812">Transmembrane</keyword>
<feature type="transmembrane region" description="Helical" evidence="2">
    <location>
        <begin position="57"/>
        <end position="80"/>
    </location>
</feature>